<dbReference type="EMBL" id="AWEY01000039">
    <property type="protein sequence ID" value="ERK38300.1"/>
    <property type="molecule type" value="Genomic_DNA"/>
</dbReference>
<dbReference type="Proteomes" id="UP000016648">
    <property type="component" value="Unassembled WGS sequence"/>
</dbReference>
<name>U2NJK4_9BACT</name>
<accession>U2NJK4</accession>
<evidence type="ECO:0008006" key="3">
    <source>
        <dbReference type="Google" id="ProtNLM"/>
    </source>
</evidence>
<dbReference type="Pfam" id="PF15889">
    <property type="entry name" value="DUF4738"/>
    <property type="match status" value="1"/>
</dbReference>
<evidence type="ECO:0000313" key="2">
    <source>
        <dbReference type="Proteomes" id="UP000016648"/>
    </source>
</evidence>
<reference evidence="1 2" key="1">
    <citation type="submission" date="2013-08" db="EMBL/GenBank/DDBJ databases">
        <authorList>
            <person name="Durkin A.S."/>
            <person name="Haft D.R."/>
            <person name="McCorrison J."/>
            <person name="Torralba M."/>
            <person name="Gillis M."/>
            <person name="Haft D.H."/>
            <person name="Methe B."/>
            <person name="Sutton G."/>
            <person name="Nelson K.E."/>
        </authorList>
    </citation>
    <scope>NUCLEOTIDE SEQUENCE [LARGE SCALE GENOMIC DNA]</scope>
    <source>
        <strain evidence="1 2">F0067</strain>
    </source>
</reference>
<dbReference type="AlphaFoldDB" id="U2NJK4"/>
<dbReference type="Gene3D" id="2.40.128.510">
    <property type="entry name" value="Protein of unknown function DUF4738"/>
    <property type="match status" value="1"/>
</dbReference>
<proteinExistence type="predicted"/>
<gene>
    <name evidence="1" type="ORF">HMPREF9135_0905</name>
</gene>
<sequence>MLQGVWMNEDDESLAFRAKGDTIYYPDSTSIPVYFRILGDTLLMGPVDDAATYAIVKQTPHLFAFKNQNGDVVRLVKTEDRSYLAQFEQAKSLSINQNKLIKRDSVIIYGTDRYHYYIQVNPTSYKVVKDTYNSDGVEVGNVYFDNIVHLSLFRGARQLFSKDFRTQDFSRLVPSGTLRQSVLSDLRYRRTDTSGFHFMAYVVVPDSPTSYLIEITVSFSGEMQMKV</sequence>
<organism evidence="1 2">
    <name type="scientific">Segatella baroniae F0067</name>
    <dbReference type="NCBI Taxonomy" id="1115809"/>
    <lineage>
        <taxon>Bacteria</taxon>
        <taxon>Pseudomonadati</taxon>
        <taxon>Bacteroidota</taxon>
        <taxon>Bacteroidia</taxon>
        <taxon>Bacteroidales</taxon>
        <taxon>Prevotellaceae</taxon>
        <taxon>Segatella</taxon>
    </lineage>
</organism>
<keyword evidence="2" id="KW-1185">Reference proteome</keyword>
<protein>
    <recommendedName>
        <fullName evidence="3">DUF4738 domain-containing protein</fullName>
    </recommendedName>
</protein>
<evidence type="ECO:0000313" key="1">
    <source>
        <dbReference type="EMBL" id="ERK38300.1"/>
    </source>
</evidence>
<dbReference type="PATRIC" id="fig|1115809.3.peg.2346"/>
<comment type="caution">
    <text evidence="1">The sequence shown here is derived from an EMBL/GenBank/DDBJ whole genome shotgun (WGS) entry which is preliminary data.</text>
</comment>
<dbReference type="InterPro" id="IPR031762">
    <property type="entry name" value="DUF4738"/>
</dbReference>